<dbReference type="Pfam" id="PF00534">
    <property type="entry name" value="Glycos_transf_1"/>
    <property type="match status" value="1"/>
</dbReference>
<protein>
    <recommendedName>
        <fullName evidence="2">Glycosyl transferase family 1 domain-containing protein</fullName>
    </recommendedName>
</protein>
<evidence type="ECO:0000313" key="3">
    <source>
        <dbReference type="EMBL" id="GAA0339959.1"/>
    </source>
</evidence>
<keyword evidence="1" id="KW-0472">Membrane</keyword>
<accession>A0ABN0WJS5</accession>
<dbReference type="InterPro" id="IPR001296">
    <property type="entry name" value="Glyco_trans_1"/>
</dbReference>
<keyword evidence="1" id="KW-0812">Transmembrane</keyword>
<organism evidence="3 4">
    <name type="scientific">Bowmanella denitrificans</name>
    <dbReference type="NCBI Taxonomy" id="366582"/>
    <lineage>
        <taxon>Bacteria</taxon>
        <taxon>Pseudomonadati</taxon>
        <taxon>Pseudomonadota</taxon>
        <taxon>Gammaproteobacteria</taxon>
        <taxon>Alteromonadales</taxon>
        <taxon>Alteromonadaceae</taxon>
        <taxon>Bowmanella</taxon>
    </lineage>
</organism>
<evidence type="ECO:0000256" key="1">
    <source>
        <dbReference type="SAM" id="Phobius"/>
    </source>
</evidence>
<evidence type="ECO:0000259" key="2">
    <source>
        <dbReference type="Pfam" id="PF00534"/>
    </source>
</evidence>
<dbReference type="PANTHER" id="PTHR12526">
    <property type="entry name" value="GLYCOSYLTRANSFERASE"/>
    <property type="match status" value="1"/>
</dbReference>
<gene>
    <name evidence="3" type="ORF">GCM10009092_00570</name>
</gene>
<sequence length="381" mass="43179">MAYRKPKVLHVATDFPDGIETNNTLAVKNLLDETDDRFEHRVLSVVRKKGLEFKIVKSGTLYSIVVPRLPLGILCSTIMLFSALFFYFKKGKEFSEVNVIHAHKLTIDGIFAFVLSKILKKPLLISVRGSTDAKFIKRKFYVRWLYKKIINSAEHVFFVSAWARSSVNKLFNGKYIPDSKFTNLANISRVNMVESNKEGADFLFVGRLDLAKSKGLYRVFEAISKEKKYRLDVFGGATNEAAENIKNEMQRLEISHLCNLRGKADKSVIYSGDYAALVMPSYPETFGMVYVESLLSGIPVISSNRSGIAGYIEPSNYYLEVNEFDTEQIARAMKRIHDDKQRVKANLLQDISSGKLNLFNTCYIKEHYGNVAERAALNSGQ</sequence>
<dbReference type="EMBL" id="BAAAEI010000001">
    <property type="protein sequence ID" value="GAA0339959.1"/>
    <property type="molecule type" value="Genomic_DNA"/>
</dbReference>
<keyword evidence="1" id="KW-1133">Transmembrane helix</keyword>
<dbReference type="RefSeq" id="WP_343840280.1">
    <property type="nucleotide sequence ID" value="NZ_BAAAEI010000001.1"/>
</dbReference>
<name>A0ABN0WJS5_9ALTE</name>
<dbReference type="Proteomes" id="UP001501757">
    <property type="component" value="Unassembled WGS sequence"/>
</dbReference>
<proteinExistence type="predicted"/>
<dbReference type="SUPFAM" id="SSF53756">
    <property type="entry name" value="UDP-Glycosyltransferase/glycogen phosphorylase"/>
    <property type="match status" value="1"/>
</dbReference>
<comment type="caution">
    <text evidence="3">The sequence shown here is derived from an EMBL/GenBank/DDBJ whole genome shotgun (WGS) entry which is preliminary data.</text>
</comment>
<feature type="transmembrane region" description="Helical" evidence="1">
    <location>
        <begin position="69"/>
        <end position="88"/>
    </location>
</feature>
<reference evidence="3 4" key="1">
    <citation type="journal article" date="2019" name="Int. J. Syst. Evol. Microbiol.">
        <title>The Global Catalogue of Microorganisms (GCM) 10K type strain sequencing project: providing services to taxonomists for standard genome sequencing and annotation.</title>
        <authorList>
            <consortium name="The Broad Institute Genomics Platform"/>
            <consortium name="The Broad Institute Genome Sequencing Center for Infectious Disease"/>
            <person name="Wu L."/>
            <person name="Ma J."/>
        </authorList>
    </citation>
    <scope>NUCLEOTIDE SEQUENCE [LARGE SCALE GENOMIC DNA]</scope>
    <source>
        <strain evidence="3 4">JCM 13378</strain>
    </source>
</reference>
<dbReference type="Gene3D" id="3.40.50.2000">
    <property type="entry name" value="Glycogen Phosphorylase B"/>
    <property type="match status" value="2"/>
</dbReference>
<keyword evidence="4" id="KW-1185">Reference proteome</keyword>
<evidence type="ECO:0000313" key="4">
    <source>
        <dbReference type="Proteomes" id="UP001501757"/>
    </source>
</evidence>
<feature type="domain" description="Glycosyl transferase family 1" evidence="2">
    <location>
        <begin position="195"/>
        <end position="341"/>
    </location>
</feature>